<name>A0A9W6ICA2_9ACTN</name>
<dbReference type="Pfam" id="PF01814">
    <property type="entry name" value="Hemerythrin"/>
    <property type="match status" value="1"/>
</dbReference>
<comment type="similarity">
    <text evidence="1">Belongs to the F420H(2)-dependent quinone reductase family.</text>
</comment>
<gene>
    <name evidence="4" type="ORF">GCM10017600_82520</name>
</gene>
<dbReference type="PANTHER" id="PTHR39428">
    <property type="entry name" value="F420H(2)-DEPENDENT QUINONE REDUCTASE RV1261C"/>
    <property type="match status" value="1"/>
</dbReference>
<evidence type="ECO:0000313" key="4">
    <source>
        <dbReference type="EMBL" id="GLK14840.1"/>
    </source>
</evidence>
<dbReference type="Gene3D" id="1.20.120.520">
    <property type="entry name" value="nmb1532 protein domain like"/>
    <property type="match status" value="1"/>
</dbReference>
<proteinExistence type="inferred from homology"/>
<dbReference type="InterPro" id="IPR012349">
    <property type="entry name" value="Split_barrel_FMN-bd"/>
</dbReference>
<evidence type="ECO:0000256" key="1">
    <source>
        <dbReference type="ARBA" id="ARBA00008710"/>
    </source>
</evidence>
<evidence type="ECO:0000256" key="2">
    <source>
        <dbReference type="ARBA" id="ARBA00049106"/>
    </source>
</evidence>
<dbReference type="GO" id="GO:0005886">
    <property type="term" value="C:plasma membrane"/>
    <property type="evidence" value="ECO:0007669"/>
    <property type="project" value="TreeGrafter"/>
</dbReference>
<dbReference type="GO" id="GO:0016491">
    <property type="term" value="F:oxidoreductase activity"/>
    <property type="evidence" value="ECO:0007669"/>
    <property type="project" value="InterPro"/>
</dbReference>
<dbReference type="Proteomes" id="UP001143474">
    <property type="component" value="Unassembled WGS sequence"/>
</dbReference>
<accession>A0A9W6ICA2</accession>
<dbReference type="Gene3D" id="2.30.110.10">
    <property type="entry name" value="Electron Transport, Fmn-binding Protein, Chain A"/>
    <property type="match status" value="1"/>
</dbReference>
<comment type="catalytic activity">
    <reaction evidence="2">
        <text>oxidized coenzyme F420-(gamma-L-Glu)(n) + a quinol + H(+) = reduced coenzyme F420-(gamma-L-Glu)(n) + a quinone</text>
        <dbReference type="Rhea" id="RHEA:39663"/>
        <dbReference type="Rhea" id="RHEA-COMP:12939"/>
        <dbReference type="Rhea" id="RHEA-COMP:14378"/>
        <dbReference type="ChEBI" id="CHEBI:15378"/>
        <dbReference type="ChEBI" id="CHEBI:24646"/>
        <dbReference type="ChEBI" id="CHEBI:132124"/>
        <dbReference type="ChEBI" id="CHEBI:133980"/>
        <dbReference type="ChEBI" id="CHEBI:139511"/>
    </reaction>
</comment>
<dbReference type="SUPFAM" id="SSF50475">
    <property type="entry name" value="FMN-binding split barrel"/>
    <property type="match status" value="1"/>
</dbReference>
<keyword evidence="5" id="KW-1185">Reference proteome</keyword>
<evidence type="ECO:0000313" key="5">
    <source>
        <dbReference type="Proteomes" id="UP001143474"/>
    </source>
</evidence>
<sequence>MCAFHLESKQSMPNDFNQQIIKEFRANRGLVGGPFEGGRLLLLTTTGARSGARHTTPLGYLPDGARKLVIASAGGSPANPAWYHNLLADPRVTVEDGIFTYQAEAVVLRGEERDLAFARAVETDQGWADYQARANRVIPVVALHPVEGAPGGGPADGRVGEHLRAIHDAFRRELSLIRGEVAASGPGLGTQLRVNCLTLCQGLHNHHGGEDGQLFPLLEADHPHLAPALARLRREHQTIKRLLDELQELLSDDGTDPATLLAEVERLTTELEAHLDYEEEQLVPILNTLTR</sequence>
<reference evidence="4" key="2">
    <citation type="submission" date="2023-01" db="EMBL/GenBank/DDBJ databases">
        <authorList>
            <person name="Sun Q."/>
            <person name="Evtushenko L."/>
        </authorList>
    </citation>
    <scope>NUCLEOTIDE SEQUENCE</scope>
    <source>
        <strain evidence="4">VKM Ac-2007</strain>
    </source>
</reference>
<evidence type="ECO:0000259" key="3">
    <source>
        <dbReference type="Pfam" id="PF01814"/>
    </source>
</evidence>
<dbReference type="CDD" id="cd12108">
    <property type="entry name" value="Hr-like"/>
    <property type="match status" value="1"/>
</dbReference>
<dbReference type="InterPro" id="IPR012312">
    <property type="entry name" value="Hemerythrin-like"/>
</dbReference>
<dbReference type="GO" id="GO:0070967">
    <property type="term" value="F:coenzyme F420 binding"/>
    <property type="evidence" value="ECO:0007669"/>
    <property type="project" value="TreeGrafter"/>
</dbReference>
<dbReference type="InterPro" id="IPR004378">
    <property type="entry name" value="F420H2_quin_Rdtase"/>
</dbReference>
<dbReference type="NCBIfam" id="TIGR00026">
    <property type="entry name" value="hi_GC_TIGR00026"/>
    <property type="match status" value="1"/>
</dbReference>
<dbReference type="Pfam" id="PF04075">
    <property type="entry name" value="F420H2_quin_red"/>
    <property type="match status" value="1"/>
</dbReference>
<dbReference type="RefSeq" id="WP_309298474.1">
    <property type="nucleotide sequence ID" value="NZ_BAAAVD010000059.1"/>
</dbReference>
<dbReference type="EMBL" id="BSEV01000037">
    <property type="protein sequence ID" value="GLK14840.1"/>
    <property type="molecule type" value="Genomic_DNA"/>
</dbReference>
<organism evidence="4 5">
    <name type="scientific">Streptosporangium carneum</name>
    <dbReference type="NCBI Taxonomy" id="47481"/>
    <lineage>
        <taxon>Bacteria</taxon>
        <taxon>Bacillati</taxon>
        <taxon>Actinomycetota</taxon>
        <taxon>Actinomycetes</taxon>
        <taxon>Streptosporangiales</taxon>
        <taxon>Streptosporangiaceae</taxon>
        <taxon>Streptosporangium</taxon>
    </lineage>
</organism>
<dbReference type="PANTHER" id="PTHR39428:SF1">
    <property type="entry name" value="F420H(2)-DEPENDENT QUINONE REDUCTASE RV1261C"/>
    <property type="match status" value="1"/>
</dbReference>
<protein>
    <submittedName>
        <fullName evidence="4">Cation-binding protein</fullName>
    </submittedName>
</protein>
<comment type="caution">
    <text evidence="4">The sequence shown here is derived from an EMBL/GenBank/DDBJ whole genome shotgun (WGS) entry which is preliminary data.</text>
</comment>
<feature type="domain" description="Hemerythrin-like" evidence="3">
    <location>
        <begin position="161"/>
        <end position="286"/>
    </location>
</feature>
<dbReference type="AlphaFoldDB" id="A0A9W6ICA2"/>
<reference evidence="4" key="1">
    <citation type="journal article" date="2014" name="Int. J. Syst. Evol. Microbiol.">
        <title>Complete genome sequence of Corynebacterium casei LMG S-19264T (=DSM 44701T), isolated from a smear-ripened cheese.</title>
        <authorList>
            <consortium name="US DOE Joint Genome Institute (JGI-PGF)"/>
            <person name="Walter F."/>
            <person name="Albersmeier A."/>
            <person name="Kalinowski J."/>
            <person name="Ruckert C."/>
        </authorList>
    </citation>
    <scope>NUCLEOTIDE SEQUENCE</scope>
    <source>
        <strain evidence="4">VKM Ac-2007</strain>
    </source>
</reference>